<evidence type="ECO:0000313" key="2">
    <source>
        <dbReference type="Proteomes" id="UP000238762"/>
    </source>
</evidence>
<name>A0A2T1CAE7_9CYAN</name>
<gene>
    <name evidence="1" type="ORF">C7B64_00650</name>
</gene>
<proteinExistence type="predicted"/>
<reference evidence="1 2" key="1">
    <citation type="submission" date="2018-02" db="EMBL/GenBank/DDBJ databases">
        <authorList>
            <person name="Cohen D.B."/>
            <person name="Kent A.D."/>
        </authorList>
    </citation>
    <scope>NUCLEOTIDE SEQUENCE [LARGE SCALE GENOMIC DNA]</scope>
    <source>
        <strain evidence="1 2">CCAP 1448/3</strain>
    </source>
</reference>
<dbReference type="AlphaFoldDB" id="A0A2T1CAE7"/>
<sequence length="114" mass="13084">MANLPVHTITTVFHLQRQLWELINEATETEWMMFKQFGETQETIPELEQLKNAAERLRNSYSRLYTLMLQVAESQPVANSATLDLLLQSIERGESTASASQASVQEIKMTWNLI</sequence>
<dbReference type="OrthoDB" id="573315at2"/>
<keyword evidence="2" id="KW-1185">Reference proteome</keyword>
<evidence type="ECO:0000313" key="1">
    <source>
        <dbReference type="EMBL" id="PSB05214.1"/>
    </source>
</evidence>
<comment type="caution">
    <text evidence="1">The sequence shown here is derived from an EMBL/GenBank/DDBJ whole genome shotgun (WGS) entry which is preliminary data.</text>
</comment>
<protein>
    <submittedName>
        <fullName evidence="1">Uncharacterized protein</fullName>
    </submittedName>
</protein>
<dbReference type="EMBL" id="PVWJ01000002">
    <property type="protein sequence ID" value="PSB05214.1"/>
    <property type="molecule type" value="Genomic_DNA"/>
</dbReference>
<organism evidence="1 2">
    <name type="scientific">Merismopedia glauca CCAP 1448/3</name>
    <dbReference type="NCBI Taxonomy" id="1296344"/>
    <lineage>
        <taxon>Bacteria</taxon>
        <taxon>Bacillati</taxon>
        <taxon>Cyanobacteriota</taxon>
        <taxon>Cyanophyceae</taxon>
        <taxon>Synechococcales</taxon>
        <taxon>Merismopediaceae</taxon>
        <taxon>Merismopedia</taxon>
    </lineage>
</organism>
<reference evidence="1 2" key="2">
    <citation type="submission" date="2018-03" db="EMBL/GenBank/DDBJ databases">
        <title>The ancient ancestry and fast evolution of plastids.</title>
        <authorList>
            <person name="Moore K.R."/>
            <person name="Magnabosco C."/>
            <person name="Momper L."/>
            <person name="Gold D.A."/>
            <person name="Bosak T."/>
            <person name="Fournier G.P."/>
        </authorList>
    </citation>
    <scope>NUCLEOTIDE SEQUENCE [LARGE SCALE GENOMIC DNA]</scope>
    <source>
        <strain evidence="1 2">CCAP 1448/3</strain>
    </source>
</reference>
<dbReference type="Proteomes" id="UP000238762">
    <property type="component" value="Unassembled WGS sequence"/>
</dbReference>
<accession>A0A2T1CAE7</accession>